<dbReference type="PANTHER" id="PTHR36812:SF9">
    <property type="entry name" value="MYB-LIKE PROTEIN X ISOFORM X1"/>
    <property type="match status" value="1"/>
</dbReference>
<feature type="compositionally biased region" description="Basic and acidic residues" evidence="1">
    <location>
        <begin position="891"/>
        <end position="907"/>
    </location>
</feature>
<feature type="region of interest" description="Disordered" evidence="1">
    <location>
        <begin position="997"/>
        <end position="1025"/>
    </location>
</feature>
<accession>A0A8H3W2G8</accession>
<proteinExistence type="predicted"/>
<feature type="compositionally biased region" description="Basic and acidic residues" evidence="1">
    <location>
        <begin position="1245"/>
        <end position="1256"/>
    </location>
</feature>
<feature type="region of interest" description="Disordered" evidence="1">
    <location>
        <begin position="1"/>
        <end position="50"/>
    </location>
</feature>
<feature type="compositionally biased region" description="Acidic residues" evidence="1">
    <location>
        <begin position="1153"/>
        <end position="1226"/>
    </location>
</feature>
<organism evidence="2 3">
    <name type="scientific">Colletotrichum asianum</name>
    <dbReference type="NCBI Taxonomy" id="702518"/>
    <lineage>
        <taxon>Eukaryota</taxon>
        <taxon>Fungi</taxon>
        <taxon>Dikarya</taxon>
        <taxon>Ascomycota</taxon>
        <taxon>Pezizomycotina</taxon>
        <taxon>Sordariomycetes</taxon>
        <taxon>Hypocreomycetidae</taxon>
        <taxon>Glomerellales</taxon>
        <taxon>Glomerellaceae</taxon>
        <taxon>Colletotrichum</taxon>
        <taxon>Colletotrichum gloeosporioides species complex</taxon>
    </lineage>
</organism>
<feature type="compositionally biased region" description="Basic and acidic residues" evidence="1">
    <location>
        <begin position="728"/>
        <end position="742"/>
    </location>
</feature>
<gene>
    <name evidence="2" type="ORF">GQ607_013414</name>
</gene>
<feature type="region of interest" description="Disordered" evidence="1">
    <location>
        <begin position="1350"/>
        <end position="1371"/>
    </location>
</feature>
<feature type="region of interest" description="Disordered" evidence="1">
    <location>
        <begin position="668"/>
        <end position="748"/>
    </location>
</feature>
<feature type="region of interest" description="Disordered" evidence="1">
    <location>
        <begin position="766"/>
        <end position="914"/>
    </location>
</feature>
<feature type="compositionally biased region" description="Acidic residues" evidence="1">
    <location>
        <begin position="1257"/>
        <end position="1290"/>
    </location>
</feature>
<feature type="compositionally biased region" description="Polar residues" evidence="1">
    <location>
        <begin position="1"/>
        <end position="20"/>
    </location>
</feature>
<feature type="region of interest" description="Disordered" evidence="1">
    <location>
        <begin position="366"/>
        <end position="385"/>
    </location>
</feature>
<feature type="region of interest" description="Disordered" evidence="1">
    <location>
        <begin position="603"/>
        <end position="636"/>
    </location>
</feature>
<feature type="compositionally biased region" description="Basic and acidic residues" evidence="1">
    <location>
        <begin position="420"/>
        <end position="442"/>
    </location>
</feature>
<evidence type="ECO:0000313" key="2">
    <source>
        <dbReference type="EMBL" id="KAF0319309.1"/>
    </source>
</evidence>
<feature type="region of interest" description="Disordered" evidence="1">
    <location>
        <begin position="417"/>
        <end position="442"/>
    </location>
</feature>
<feature type="region of interest" description="Disordered" evidence="1">
    <location>
        <begin position="245"/>
        <end position="273"/>
    </location>
</feature>
<feature type="region of interest" description="Disordered" evidence="1">
    <location>
        <begin position="1074"/>
        <end position="1296"/>
    </location>
</feature>
<feature type="compositionally biased region" description="Acidic residues" evidence="1">
    <location>
        <begin position="1233"/>
        <end position="1244"/>
    </location>
</feature>
<evidence type="ECO:0000313" key="3">
    <source>
        <dbReference type="Proteomes" id="UP000434172"/>
    </source>
</evidence>
<sequence>MFNPYNTPTSFPTKNTAQPPSSSSSSSWRKGAGPSQRNDEAEDSITYLDIPKPVSSIMADNRRLNGTPMDAKYTRDEVKAAVRTRRENRKNEERLNQQRKEILTKMQADSGLTRYFFSVFPDGAPIPGITAVEDCVLGIRHSEGRKLDTEITEAEVSRALELFADQVKWHNASLTPVGTVSEECVKGSTADTLTMRLETQRLRRKLSETTEQSEGLALLARIDKLVEKRVRATVEKQKAALYPEASDSGIPKRATKWPESRFQHPKTRGWHMKSPTQERIEAWAAWERANERTEARIKRQNEKTAKQLEWELDQQHAATLKKVFTPTDEELKGLKRSLKPETDGLAKPKDNRGDGMKKIIEHLKAGSDSWSTDGNDGSEGQSTAQPLFYSPTKEILDTFKKAWNLPLIKSMFSEMSTPETDVKGKGKAVDRSEAEDEAAKRERNLQTFEARQRQMEDLVVDNDGREHFLSDVLHDQHWTGRSNPDSFLRGWPQRSNETMLAVLGRASELSEQEKQWERKQYWADSAAQMDVQLQRVKRQREEKPESETVASASKKTKTEAEAASNERVRKNFRAGFEKWKSENVKQVTLAEAYQHLFKGKDSNAEVDQTNTPDDKAVGKQKIGTPYVANPPMTYAPRRQVFPTSNVRNEDPEKGDAVSCNFWASPERQLLNAEGRDTSQEDLGSSAAGGLDEEPPSIRAAKQSAAAWMHQGPTPPAVASDGGSQSTKEAFHEMMKRNKRSEDALLQQIRTAEKALKDLEQGKIRSRGTCLGFHHPPPQSPYDTSSLREAAQTPTGPSSRPWKQNETEKAPEREKKNNQGNGAEMPCGDRPIWRPASAYPQPLQEHYPTPKRPLLYTLPPVFAASHDSYDIPPPTVSTEKARMSASPFPQPENRKEAKKTPDQEKNDHMSYPYNLRPCLDLKHPTPYRPNYTSPYAPNCTGPSTPYYANWMNYASPSTLNYAAVPAFSSATPPTRPSYPTPYTSNHPLRHTACYDVPTPPSVPPPAPVRTETTRATAQPPRPAPKPPVDFELAYNTLAAKFQNLHISTAATVRALNEDLKRASTSVDRMIQKMAEVEASSSEAPQTSSATRPLYPDMDVPEEAADSVAEVGDEVEQCAQENEPVRHSFYYEPYVEDDEDSMSHYNQDDPPTLMDSEEEESSDEDDEDDEDDSNDEDDSDDEDDSSDEEDEDDEDDDESSDGEDEDDDESSEEDDSSDQENEDDDESSEDSRDESLDENEPSYEDEASYKDEPSHNDESVMENEPVMEEPEQDETEQDETEQDETEQDEPEQEQCPCPECQCANASWSRIGGYDDEACDDEDMVCDCAESDDLLLDSCYCATCELLRESGAEVPEEVAVSGASSETEGETAEVEIDDEDYCILDDEDRDAEQDDEYEWVGEDEFA</sequence>
<evidence type="ECO:0000256" key="1">
    <source>
        <dbReference type="SAM" id="MobiDB-lite"/>
    </source>
</evidence>
<protein>
    <submittedName>
        <fullName evidence="2">Uncharacterized protein</fullName>
    </submittedName>
</protein>
<keyword evidence="3" id="KW-1185">Reference proteome</keyword>
<dbReference type="OrthoDB" id="4844827at2759"/>
<dbReference type="Proteomes" id="UP000434172">
    <property type="component" value="Unassembled WGS sequence"/>
</dbReference>
<feature type="compositionally biased region" description="Low complexity" evidence="1">
    <location>
        <begin position="1007"/>
        <end position="1017"/>
    </location>
</feature>
<dbReference type="PANTHER" id="PTHR36812">
    <property type="entry name" value="NEUROFILAMENT TRIPLET M PROTEIN-LIKE PROTEIN"/>
    <property type="match status" value="1"/>
</dbReference>
<feature type="compositionally biased region" description="Basic and acidic residues" evidence="1">
    <location>
        <begin position="556"/>
        <end position="566"/>
    </location>
</feature>
<feature type="compositionally biased region" description="Pro residues" evidence="1">
    <location>
        <begin position="997"/>
        <end position="1006"/>
    </location>
</feature>
<feature type="compositionally biased region" description="Polar residues" evidence="1">
    <location>
        <begin position="368"/>
        <end position="385"/>
    </location>
</feature>
<feature type="compositionally biased region" description="Acidic residues" evidence="1">
    <location>
        <begin position="1097"/>
        <end position="1114"/>
    </location>
</feature>
<comment type="caution">
    <text evidence="2">The sequence shown here is derived from an EMBL/GenBank/DDBJ whole genome shotgun (WGS) entry which is preliminary data.</text>
</comment>
<feature type="compositionally biased region" description="Polar residues" evidence="1">
    <location>
        <begin position="1077"/>
        <end position="1089"/>
    </location>
</feature>
<feature type="region of interest" description="Disordered" evidence="1">
    <location>
        <begin position="537"/>
        <end position="566"/>
    </location>
</feature>
<dbReference type="EMBL" id="WOWK01000097">
    <property type="protein sequence ID" value="KAF0319309.1"/>
    <property type="molecule type" value="Genomic_DNA"/>
</dbReference>
<name>A0A8H3W2G8_9PEZI</name>
<feature type="compositionally biased region" description="Basic and acidic residues" evidence="1">
    <location>
        <begin position="802"/>
        <end position="816"/>
    </location>
</feature>
<feature type="compositionally biased region" description="Polar residues" evidence="1">
    <location>
        <begin position="780"/>
        <end position="801"/>
    </location>
</feature>
<reference evidence="2 3" key="1">
    <citation type="submission" date="2019-12" db="EMBL/GenBank/DDBJ databases">
        <title>A genome sequence resource for the geographically widespread anthracnose pathogen Colletotrichum asianum.</title>
        <authorList>
            <person name="Meng Y."/>
        </authorList>
    </citation>
    <scope>NUCLEOTIDE SEQUENCE [LARGE SCALE GENOMIC DNA]</scope>
    <source>
        <strain evidence="2 3">ICMP 18580</strain>
    </source>
</reference>